<dbReference type="GeneID" id="6759098"/>
<dbReference type="Pfam" id="PF03137">
    <property type="entry name" value="OATP"/>
    <property type="match status" value="1"/>
</dbReference>
<dbReference type="CTD" id="6759098"/>
<comment type="caution">
    <text evidence="8">Lacks conserved residue(s) required for the propagation of feature annotation.</text>
</comment>
<dbReference type="InterPro" id="IPR036058">
    <property type="entry name" value="Kazal_dom_sf"/>
</dbReference>
<dbReference type="eggNOG" id="KOG3626">
    <property type="taxonomic scope" value="Eukaryota"/>
</dbReference>
<keyword evidence="8" id="KW-0406">Ion transport</keyword>
<dbReference type="FunCoup" id="B3SCA7">
    <property type="interactions" value="132"/>
</dbReference>
<feature type="transmembrane region" description="Helical" evidence="8">
    <location>
        <begin position="188"/>
        <end position="207"/>
    </location>
</feature>
<feature type="transmembrane region" description="Helical" evidence="8">
    <location>
        <begin position="505"/>
        <end position="528"/>
    </location>
</feature>
<evidence type="ECO:0000256" key="1">
    <source>
        <dbReference type="ARBA" id="ARBA00004651"/>
    </source>
</evidence>
<evidence type="ECO:0000256" key="5">
    <source>
        <dbReference type="ARBA" id="ARBA00022989"/>
    </source>
</evidence>
<dbReference type="GO" id="GO:0006811">
    <property type="term" value="P:monoatomic ion transport"/>
    <property type="evidence" value="ECO:0007669"/>
    <property type="project" value="UniProtKB-KW"/>
</dbReference>
<dbReference type="AlphaFoldDB" id="B3SCA7"/>
<dbReference type="Proteomes" id="UP000009022">
    <property type="component" value="Unassembled WGS sequence"/>
</dbReference>
<comment type="subcellular location">
    <subcellularLocation>
        <location evidence="1 8">Cell membrane</location>
        <topology evidence="1 8">Multi-pass membrane protein</topology>
    </subcellularLocation>
</comment>
<feature type="transmembrane region" description="Helical" evidence="8">
    <location>
        <begin position="588"/>
        <end position="612"/>
    </location>
</feature>
<dbReference type="PANTHER" id="PTHR11388">
    <property type="entry name" value="ORGANIC ANION TRANSPORTER"/>
    <property type="match status" value="1"/>
</dbReference>
<keyword evidence="6 8" id="KW-0472">Membrane</keyword>
<dbReference type="InterPro" id="IPR002350">
    <property type="entry name" value="Kazal_dom"/>
</dbReference>
<dbReference type="Gene3D" id="1.20.1250.20">
    <property type="entry name" value="MFS general substrate transporter like domains"/>
    <property type="match status" value="1"/>
</dbReference>
<dbReference type="FunFam" id="1.20.1250.20:FF:000507">
    <property type="entry name" value="Solute carrier organic anion transporter family member"/>
    <property type="match status" value="1"/>
</dbReference>
<evidence type="ECO:0000256" key="2">
    <source>
        <dbReference type="ARBA" id="ARBA00009657"/>
    </source>
</evidence>
<feature type="non-terminal residue" evidence="10">
    <location>
        <position position="1"/>
    </location>
</feature>
<sequence>GFGHFHPKWLQCLNHRWALITVVCLQVFIAGMLVNGFDTVTVSSVEKRFHLKSTEIGAFPACEEVSAAITGFLASYYAGQRHKGKFLATGAAATGIGAIIYALPHFFAGQYHPASPITNYTDLCMAKPSSFAAEICQEEGSRSNTFVRNFFFVFILGQIIIGAGNNLLWNIGCAYVDENVHPTSSAMYLAAMLTLSTVGPSVGLQLASRVLRMYVDSPASAPEGLTILDPRWIGAWWICFLIAGVGLLIISIPLYGFPRHLPNYEKYKKMRQEKANETSKIDYEYGYTIKDMLKASKELVTNKPYMLLVGGLVSQYVTVSGLGYFLIKIFEAQFRMPAYQAGPILSYIALGGGAGGMLMGGVVMKLFKMNGAKAAQLAFFLGIVDTIAAATFLAGCPNLPFAGVNSPYSANLITDTPKLGEPILAATCNSGCMCNDVKYNPICGVDGTTYFSPCHAGCSSSIYVPQYYTYAYLNCSCIKKENNLTSAFDARGGLCSASCSLLTPFYVGLTIYVLASSAKIVSAMEAILRSVPESQRSYAMGLNWAFLRLAASMPGPIIVGIFIDQSCILWTKNCDSSSTCWVYDSKTISYYITILIAIVKTLGTICFFFSWWHHKSHQIT</sequence>
<feature type="transmembrane region" description="Helical" evidence="8">
    <location>
        <begin position="86"/>
        <end position="107"/>
    </location>
</feature>
<accession>B3SCA7</accession>
<feature type="transmembrane region" description="Helical" evidence="8">
    <location>
        <begin position="235"/>
        <end position="257"/>
    </location>
</feature>
<evidence type="ECO:0000256" key="7">
    <source>
        <dbReference type="ARBA" id="ARBA00023157"/>
    </source>
</evidence>
<keyword evidence="11" id="KW-1185">Reference proteome</keyword>
<keyword evidence="5 8" id="KW-1133">Transmembrane helix</keyword>
<dbReference type="InterPro" id="IPR036259">
    <property type="entry name" value="MFS_trans_sf"/>
</dbReference>
<dbReference type="Pfam" id="PF07648">
    <property type="entry name" value="Kazal_2"/>
    <property type="match status" value="1"/>
</dbReference>
<dbReference type="HOGENOM" id="CLU_008954_1_2_1"/>
<protein>
    <recommendedName>
        <fullName evidence="8">Solute carrier organic anion transporter family member</fullName>
    </recommendedName>
</protein>
<organism evidence="10 11">
    <name type="scientific">Trichoplax adhaerens</name>
    <name type="common">Trichoplax reptans</name>
    <dbReference type="NCBI Taxonomy" id="10228"/>
    <lineage>
        <taxon>Eukaryota</taxon>
        <taxon>Metazoa</taxon>
        <taxon>Placozoa</taxon>
        <taxon>Uniplacotomia</taxon>
        <taxon>Trichoplacea</taxon>
        <taxon>Trichoplacidae</taxon>
        <taxon>Trichoplax</taxon>
    </lineage>
</organism>
<evidence type="ECO:0000256" key="6">
    <source>
        <dbReference type="ARBA" id="ARBA00023136"/>
    </source>
</evidence>
<dbReference type="NCBIfam" id="TIGR00805">
    <property type="entry name" value="oat"/>
    <property type="match status" value="1"/>
</dbReference>
<evidence type="ECO:0000256" key="8">
    <source>
        <dbReference type="RuleBase" id="RU362056"/>
    </source>
</evidence>
<dbReference type="PROSITE" id="PS51465">
    <property type="entry name" value="KAZAL_2"/>
    <property type="match status" value="1"/>
</dbReference>
<keyword evidence="7" id="KW-1015">Disulfide bond</keyword>
<dbReference type="OrthoDB" id="5062115at2759"/>
<dbReference type="KEGG" id="tad:TRIADDRAFT_11683"/>
<dbReference type="InterPro" id="IPR004156">
    <property type="entry name" value="OATP"/>
</dbReference>
<evidence type="ECO:0000256" key="4">
    <source>
        <dbReference type="ARBA" id="ARBA00022692"/>
    </source>
</evidence>
<comment type="similarity">
    <text evidence="2 8">Belongs to the organo anion transporter (TC 2.A.60) family.</text>
</comment>
<dbReference type="SUPFAM" id="SSF103473">
    <property type="entry name" value="MFS general substrate transporter"/>
    <property type="match status" value="1"/>
</dbReference>
<keyword evidence="4 8" id="KW-0812">Transmembrane</keyword>
<evidence type="ECO:0000256" key="3">
    <source>
        <dbReference type="ARBA" id="ARBA00022475"/>
    </source>
</evidence>
<evidence type="ECO:0000259" key="9">
    <source>
        <dbReference type="PROSITE" id="PS51465"/>
    </source>
</evidence>
<feature type="transmembrane region" description="Helical" evidence="8">
    <location>
        <begin position="347"/>
        <end position="367"/>
    </location>
</feature>
<dbReference type="RefSeq" id="XP_002117866.1">
    <property type="nucleotide sequence ID" value="XM_002117830.1"/>
</dbReference>
<dbReference type="PhylomeDB" id="B3SCA7"/>
<dbReference type="InParanoid" id="B3SCA7"/>
<dbReference type="GO" id="GO:0005886">
    <property type="term" value="C:plasma membrane"/>
    <property type="evidence" value="ECO:0007669"/>
    <property type="project" value="UniProtKB-SubCell"/>
</dbReference>
<dbReference type="SUPFAM" id="SSF100895">
    <property type="entry name" value="Kazal-type serine protease inhibitors"/>
    <property type="match status" value="1"/>
</dbReference>
<dbReference type="OMA" id="LNDSHIC"/>
<feature type="transmembrane region" description="Helical" evidence="8">
    <location>
        <begin position="17"/>
        <end position="37"/>
    </location>
</feature>
<dbReference type="PANTHER" id="PTHR11388:SF100">
    <property type="entry name" value="SOLUTE CARRIER ORGANIC ANION TRANSPORTER FAMILY MEMBER 4A1"/>
    <property type="match status" value="1"/>
</dbReference>
<proteinExistence type="inferred from homology"/>
<feature type="transmembrane region" description="Helical" evidence="8">
    <location>
        <begin position="540"/>
        <end position="563"/>
    </location>
</feature>
<name>B3SCA7_TRIAD</name>
<keyword evidence="3" id="KW-1003">Cell membrane</keyword>
<gene>
    <name evidence="10" type="ORF">TRIADDRAFT_11683</name>
</gene>
<dbReference type="EMBL" id="DS985269">
    <property type="protein sequence ID" value="EDV19628.1"/>
    <property type="molecule type" value="Genomic_DNA"/>
</dbReference>
<feature type="transmembrane region" description="Helical" evidence="8">
    <location>
        <begin position="150"/>
        <end position="176"/>
    </location>
</feature>
<feature type="transmembrane region" description="Helical" evidence="8">
    <location>
        <begin position="374"/>
        <end position="395"/>
    </location>
</feature>
<feature type="non-terminal residue" evidence="10">
    <location>
        <position position="620"/>
    </location>
</feature>
<dbReference type="GO" id="GO:0055085">
    <property type="term" value="P:transmembrane transport"/>
    <property type="evidence" value="ECO:0007669"/>
    <property type="project" value="InterPro"/>
</dbReference>
<feature type="domain" description="Kazal-like" evidence="9">
    <location>
        <begin position="422"/>
        <end position="479"/>
    </location>
</feature>
<keyword evidence="8" id="KW-0813">Transport</keyword>
<evidence type="ECO:0000313" key="10">
    <source>
        <dbReference type="EMBL" id="EDV19628.1"/>
    </source>
</evidence>
<reference evidence="10 11" key="1">
    <citation type="journal article" date="2008" name="Nature">
        <title>The Trichoplax genome and the nature of placozoans.</title>
        <authorList>
            <person name="Srivastava M."/>
            <person name="Begovic E."/>
            <person name="Chapman J."/>
            <person name="Putnam N.H."/>
            <person name="Hellsten U."/>
            <person name="Kawashima T."/>
            <person name="Kuo A."/>
            <person name="Mitros T."/>
            <person name="Salamov A."/>
            <person name="Carpenter M.L."/>
            <person name="Signorovitch A.Y."/>
            <person name="Moreno M.A."/>
            <person name="Kamm K."/>
            <person name="Grimwood J."/>
            <person name="Schmutz J."/>
            <person name="Shapiro H."/>
            <person name="Grigoriev I.V."/>
            <person name="Buss L.W."/>
            <person name="Schierwater B."/>
            <person name="Dellaporta S.L."/>
            <person name="Rokhsar D.S."/>
        </authorList>
    </citation>
    <scope>NUCLEOTIDE SEQUENCE [LARGE SCALE GENOMIC DNA]</scope>
    <source>
        <strain evidence="10 11">Grell-BS-1999</strain>
    </source>
</reference>
<feature type="transmembrane region" description="Helical" evidence="8">
    <location>
        <begin position="305"/>
        <end position="327"/>
    </location>
</feature>
<evidence type="ECO:0000313" key="11">
    <source>
        <dbReference type="Proteomes" id="UP000009022"/>
    </source>
</evidence>